<dbReference type="PRINTS" id="PR01100">
    <property type="entry name" value="SHIKIMTKNASE"/>
</dbReference>
<comment type="caution">
    <text evidence="7">Lacks conserved residue(s) required for the propagation of feature annotation.</text>
</comment>
<feature type="binding site" evidence="7">
    <location>
        <begin position="15"/>
        <end position="20"/>
    </location>
    <ligand>
        <name>ATP</name>
        <dbReference type="ChEBI" id="CHEBI:30616"/>
    </ligand>
</feature>
<comment type="similarity">
    <text evidence="7">Belongs to the shikimate kinase family.</text>
</comment>
<dbReference type="EMBL" id="MTKO01000098">
    <property type="protein sequence ID" value="RWX44273.1"/>
    <property type="molecule type" value="Genomic_DNA"/>
</dbReference>
<feature type="binding site" evidence="7">
    <location>
        <position position="19"/>
    </location>
    <ligand>
        <name>Mg(2+)</name>
        <dbReference type="ChEBI" id="CHEBI:18420"/>
    </ligand>
</feature>
<accession>A0A3S3QWJ3</accession>
<comment type="subunit">
    <text evidence="7">Monomer.</text>
</comment>
<keyword evidence="7" id="KW-0479">Metal-binding</keyword>
<keyword evidence="1 7" id="KW-0028">Amino-acid biosynthesis</keyword>
<feature type="binding site" evidence="7">
    <location>
        <position position="37"/>
    </location>
    <ligand>
        <name>substrate</name>
    </ligand>
</feature>
<keyword evidence="3 7" id="KW-0547">Nucleotide-binding</keyword>
<dbReference type="GO" id="GO:0008652">
    <property type="term" value="P:amino acid biosynthetic process"/>
    <property type="evidence" value="ECO:0007669"/>
    <property type="project" value="UniProtKB-KW"/>
</dbReference>
<keyword evidence="5 7" id="KW-0067">ATP-binding</keyword>
<evidence type="ECO:0000256" key="2">
    <source>
        <dbReference type="ARBA" id="ARBA00022679"/>
    </source>
</evidence>
<keyword evidence="7" id="KW-0963">Cytoplasm</keyword>
<feature type="binding site" evidence="7">
    <location>
        <position position="82"/>
    </location>
    <ligand>
        <name>substrate</name>
    </ligand>
</feature>
<proteinExistence type="inferred from homology"/>
<dbReference type="Proteomes" id="UP000287853">
    <property type="component" value="Unassembled WGS sequence"/>
</dbReference>
<dbReference type="GO" id="GO:0009423">
    <property type="term" value="P:chorismate biosynthetic process"/>
    <property type="evidence" value="ECO:0007669"/>
    <property type="project" value="UniProtKB-UniRule"/>
</dbReference>
<comment type="pathway">
    <text evidence="7">Metabolic intermediate biosynthesis; chorismate biosynthesis; chorismate from D-erythrose 4-phosphate and phosphoenolpyruvate: step 5/7.</text>
</comment>
<sequence>MKVKHSNIILIGMPGSGKSTVGPLLAQSISRDFLDTDLVIQASQKRALQDIVNTDGQAALRLIEEEVLLSLVYYDHVIATGGSAVYSEQGMMHLKADGIVIFLDTDLATLESRIDNFNTRGLAKRADQTFAQLFDERLPLYRKYADIRINCAGLSPEEVCVKIITELESDNT</sequence>
<dbReference type="GO" id="GO:0000287">
    <property type="term" value="F:magnesium ion binding"/>
    <property type="evidence" value="ECO:0007669"/>
    <property type="project" value="UniProtKB-UniRule"/>
</dbReference>
<comment type="catalytic activity">
    <reaction evidence="7">
        <text>shikimate + ATP = 3-phosphoshikimate + ADP + H(+)</text>
        <dbReference type="Rhea" id="RHEA:13121"/>
        <dbReference type="ChEBI" id="CHEBI:15378"/>
        <dbReference type="ChEBI" id="CHEBI:30616"/>
        <dbReference type="ChEBI" id="CHEBI:36208"/>
        <dbReference type="ChEBI" id="CHEBI:145989"/>
        <dbReference type="ChEBI" id="CHEBI:456216"/>
        <dbReference type="EC" id="2.7.1.71"/>
    </reaction>
</comment>
<keyword evidence="4 7" id="KW-0418">Kinase</keyword>
<evidence type="ECO:0000256" key="6">
    <source>
        <dbReference type="ARBA" id="ARBA00023141"/>
    </source>
</evidence>
<comment type="function">
    <text evidence="7">Catalyzes the specific phosphorylation of the 3-hydroxyl group of shikimic acid using ATP as a cosubstrate.</text>
</comment>
<reference evidence="8 9" key="1">
    <citation type="submission" date="2017-01" db="EMBL/GenBank/DDBJ databases">
        <title>The cable genome- insights into the physiology and evolution of filamentous bacteria capable of sulfide oxidation via long distance electron transfer.</title>
        <authorList>
            <person name="Schreiber L."/>
            <person name="Bjerg J.T."/>
            <person name="Boggild A."/>
            <person name="Van De Vossenberg J."/>
            <person name="Meysman F."/>
            <person name="Nielsen L.P."/>
            <person name="Schramm A."/>
            <person name="Kjeldsen K.U."/>
        </authorList>
    </citation>
    <scope>NUCLEOTIDE SEQUENCE [LARGE SCALE GENOMIC DNA]</scope>
    <source>
        <strain evidence="8">MCF</strain>
    </source>
</reference>
<dbReference type="PANTHER" id="PTHR21087:SF16">
    <property type="entry name" value="SHIKIMATE KINASE 1, CHLOROPLASTIC"/>
    <property type="match status" value="1"/>
</dbReference>
<evidence type="ECO:0000313" key="8">
    <source>
        <dbReference type="EMBL" id="RWX44273.1"/>
    </source>
</evidence>
<dbReference type="EC" id="2.7.1.71" evidence="7"/>
<protein>
    <recommendedName>
        <fullName evidence="7">Shikimate kinase</fullName>
        <shortName evidence="7">SK</shortName>
        <ecNumber evidence="7">2.7.1.71</ecNumber>
    </recommendedName>
</protein>
<dbReference type="Pfam" id="PF01202">
    <property type="entry name" value="SKI"/>
    <property type="match status" value="1"/>
</dbReference>
<dbReference type="InterPro" id="IPR000623">
    <property type="entry name" value="Shikimate_kinase/TSH1"/>
</dbReference>
<feature type="binding site" evidence="7">
    <location>
        <position position="137"/>
    </location>
    <ligand>
        <name>substrate</name>
    </ligand>
</feature>
<evidence type="ECO:0000256" key="5">
    <source>
        <dbReference type="ARBA" id="ARBA00022840"/>
    </source>
</evidence>
<dbReference type="GO" id="GO:0004765">
    <property type="term" value="F:shikimate kinase activity"/>
    <property type="evidence" value="ECO:0007669"/>
    <property type="project" value="UniProtKB-UniRule"/>
</dbReference>
<evidence type="ECO:0000256" key="7">
    <source>
        <dbReference type="HAMAP-Rule" id="MF_00109"/>
    </source>
</evidence>
<dbReference type="AlphaFoldDB" id="A0A3S3QWJ3"/>
<keyword evidence="9" id="KW-1185">Reference proteome</keyword>
<dbReference type="GO" id="GO:0005524">
    <property type="term" value="F:ATP binding"/>
    <property type="evidence" value="ECO:0007669"/>
    <property type="project" value="UniProtKB-UniRule"/>
</dbReference>
<dbReference type="SUPFAM" id="SSF52540">
    <property type="entry name" value="P-loop containing nucleoside triphosphate hydrolases"/>
    <property type="match status" value="1"/>
</dbReference>
<dbReference type="CDD" id="cd00464">
    <property type="entry name" value="SK"/>
    <property type="match status" value="1"/>
</dbReference>
<dbReference type="HAMAP" id="MF_00109">
    <property type="entry name" value="Shikimate_kinase"/>
    <property type="match status" value="1"/>
</dbReference>
<dbReference type="GO" id="GO:0005829">
    <property type="term" value="C:cytosol"/>
    <property type="evidence" value="ECO:0007669"/>
    <property type="project" value="TreeGrafter"/>
</dbReference>
<dbReference type="InterPro" id="IPR031322">
    <property type="entry name" value="Shikimate/glucono_kinase"/>
</dbReference>
<dbReference type="GO" id="GO:0009073">
    <property type="term" value="P:aromatic amino acid family biosynthetic process"/>
    <property type="evidence" value="ECO:0007669"/>
    <property type="project" value="UniProtKB-KW"/>
</dbReference>
<dbReference type="PANTHER" id="PTHR21087">
    <property type="entry name" value="SHIKIMATE KINASE"/>
    <property type="match status" value="1"/>
</dbReference>
<dbReference type="Gene3D" id="3.40.50.300">
    <property type="entry name" value="P-loop containing nucleotide triphosphate hydrolases"/>
    <property type="match status" value="1"/>
</dbReference>
<name>A0A3S3QWJ3_9BACT</name>
<comment type="caution">
    <text evidence="8">The sequence shown here is derived from an EMBL/GenBank/DDBJ whole genome shotgun (WGS) entry which is preliminary data.</text>
</comment>
<feature type="binding site" evidence="7">
    <location>
        <position position="120"/>
    </location>
    <ligand>
        <name>ATP</name>
        <dbReference type="ChEBI" id="CHEBI:30616"/>
    </ligand>
</feature>
<keyword evidence="2 7" id="KW-0808">Transferase</keyword>
<comment type="cofactor">
    <cofactor evidence="7">
        <name>Mg(2+)</name>
        <dbReference type="ChEBI" id="CHEBI:18420"/>
    </cofactor>
    <text evidence="7">Binds 1 Mg(2+) ion per subunit.</text>
</comment>
<dbReference type="InterPro" id="IPR027417">
    <property type="entry name" value="P-loop_NTPase"/>
</dbReference>
<dbReference type="UniPathway" id="UPA00053">
    <property type="reaction ID" value="UER00088"/>
</dbReference>
<evidence type="ECO:0000256" key="4">
    <source>
        <dbReference type="ARBA" id="ARBA00022777"/>
    </source>
</evidence>
<evidence type="ECO:0000256" key="3">
    <source>
        <dbReference type="ARBA" id="ARBA00022741"/>
    </source>
</evidence>
<gene>
    <name evidence="7" type="primary">aroK</name>
    <name evidence="8" type="ORF">H206_01883</name>
</gene>
<evidence type="ECO:0000256" key="1">
    <source>
        <dbReference type="ARBA" id="ARBA00022605"/>
    </source>
</evidence>
<keyword evidence="7" id="KW-0460">Magnesium</keyword>
<organism evidence="8 9">
    <name type="scientific">Candidatus Electrothrix aarhusensis</name>
    <dbReference type="NCBI Taxonomy" id="1859131"/>
    <lineage>
        <taxon>Bacteria</taxon>
        <taxon>Pseudomonadati</taxon>
        <taxon>Thermodesulfobacteriota</taxon>
        <taxon>Desulfobulbia</taxon>
        <taxon>Desulfobulbales</taxon>
        <taxon>Desulfobulbaceae</taxon>
        <taxon>Candidatus Electrothrix</taxon>
    </lineage>
</organism>
<evidence type="ECO:0000313" key="9">
    <source>
        <dbReference type="Proteomes" id="UP000287853"/>
    </source>
</evidence>
<comment type="subcellular location">
    <subcellularLocation>
        <location evidence="7">Cytoplasm</location>
    </subcellularLocation>
</comment>
<keyword evidence="6 7" id="KW-0057">Aromatic amino acid biosynthesis</keyword>
<feature type="binding site" evidence="7">
    <location>
        <position position="61"/>
    </location>
    <ligand>
        <name>substrate</name>
    </ligand>
</feature>